<evidence type="ECO:0000256" key="9">
    <source>
        <dbReference type="ARBA" id="ARBA00064003"/>
    </source>
</evidence>
<dbReference type="SUPFAM" id="SSF55785">
    <property type="entry name" value="PYP-like sensor domain (PAS domain)"/>
    <property type="match status" value="3"/>
</dbReference>
<protein>
    <recommendedName>
        <fullName evidence="10">Sensory/regulatory protein RpfC</fullName>
        <ecNumber evidence="2">2.7.13.3</ecNumber>
    </recommendedName>
</protein>
<dbReference type="FunFam" id="3.30.565.10:FF:000010">
    <property type="entry name" value="Sensor histidine kinase RcsC"/>
    <property type="match status" value="1"/>
</dbReference>
<dbReference type="SUPFAM" id="SSF52172">
    <property type="entry name" value="CheY-like"/>
    <property type="match status" value="1"/>
</dbReference>
<dbReference type="GO" id="GO:0006355">
    <property type="term" value="P:regulation of DNA-templated transcription"/>
    <property type="evidence" value="ECO:0007669"/>
    <property type="project" value="InterPro"/>
</dbReference>
<dbReference type="InterPro" id="IPR001789">
    <property type="entry name" value="Sig_transdc_resp-reg_receiver"/>
</dbReference>
<evidence type="ECO:0000256" key="2">
    <source>
        <dbReference type="ARBA" id="ARBA00012438"/>
    </source>
</evidence>
<dbReference type="FunFam" id="1.10.287.130:FF:000002">
    <property type="entry name" value="Two-component osmosensing histidine kinase"/>
    <property type="match status" value="1"/>
</dbReference>
<feature type="domain" description="Histidine kinase" evidence="12">
    <location>
        <begin position="417"/>
        <end position="634"/>
    </location>
</feature>
<comment type="caution">
    <text evidence="15">The sequence shown here is derived from an EMBL/GenBank/DDBJ whole genome shotgun (WGS) entry which is preliminary data.</text>
</comment>
<dbReference type="GO" id="GO:0000155">
    <property type="term" value="F:phosphorelay sensor kinase activity"/>
    <property type="evidence" value="ECO:0007669"/>
    <property type="project" value="InterPro"/>
</dbReference>
<comment type="subunit">
    <text evidence="9">At low DSF concentrations, interacts with RpfF.</text>
</comment>
<accession>A0AAW8QZR8</accession>
<dbReference type="Pfam" id="PF13426">
    <property type="entry name" value="PAS_9"/>
    <property type="match status" value="1"/>
</dbReference>
<dbReference type="NCBIfam" id="TIGR00229">
    <property type="entry name" value="sensory_box"/>
    <property type="match status" value="2"/>
</dbReference>
<dbReference type="InterPro" id="IPR013767">
    <property type="entry name" value="PAS_fold"/>
</dbReference>
<evidence type="ECO:0000256" key="11">
    <source>
        <dbReference type="PROSITE-ProRule" id="PRU00169"/>
    </source>
</evidence>
<keyword evidence="5" id="KW-0547">Nucleotide-binding</keyword>
<dbReference type="Gene3D" id="1.10.287.130">
    <property type="match status" value="1"/>
</dbReference>
<dbReference type="Gene3D" id="3.30.450.20">
    <property type="entry name" value="PAS domain"/>
    <property type="match status" value="3"/>
</dbReference>
<keyword evidence="3 11" id="KW-0597">Phosphoprotein</keyword>
<evidence type="ECO:0000256" key="5">
    <source>
        <dbReference type="ARBA" id="ARBA00022741"/>
    </source>
</evidence>
<dbReference type="PRINTS" id="PR00344">
    <property type="entry name" value="BCTRLSENSOR"/>
</dbReference>
<dbReference type="InterPro" id="IPR011006">
    <property type="entry name" value="CheY-like_superfamily"/>
</dbReference>
<dbReference type="SMART" id="SM00448">
    <property type="entry name" value="REC"/>
    <property type="match status" value="1"/>
</dbReference>
<evidence type="ECO:0000259" key="14">
    <source>
        <dbReference type="PROSITE" id="PS50112"/>
    </source>
</evidence>
<evidence type="ECO:0000256" key="7">
    <source>
        <dbReference type="ARBA" id="ARBA00022840"/>
    </source>
</evidence>
<dbReference type="Pfam" id="PF00512">
    <property type="entry name" value="HisKA"/>
    <property type="match status" value="1"/>
</dbReference>
<evidence type="ECO:0000256" key="6">
    <source>
        <dbReference type="ARBA" id="ARBA00022777"/>
    </source>
</evidence>
<dbReference type="Pfam" id="PF00989">
    <property type="entry name" value="PAS"/>
    <property type="match status" value="1"/>
</dbReference>
<dbReference type="InterPro" id="IPR036097">
    <property type="entry name" value="HisK_dim/P_sf"/>
</dbReference>
<dbReference type="InterPro" id="IPR013655">
    <property type="entry name" value="PAS_fold_3"/>
</dbReference>
<gene>
    <name evidence="15" type="ORF">RM544_06995</name>
</gene>
<dbReference type="RefSeq" id="WP_311361046.1">
    <property type="nucleotide sequence ID" value="NZ_JAVRIE010000002.1"/>
</dbReference>
<dbReference type="Gene3D" id="3.40.50.2300">
    <property type="match status" value="1"/>
</dbReference>
<keyword evidence="6" id="KW-0418">Kinase</keyword>
<feature type="modified residue" description="4-aspartylphosphate" evidence="11">
    <location>
        <position position="836"/>
    </location>
</feature>
<evidence type="ECO:0000259" key="12">
    <source>
        <dbReference type="PROSITE" id="PS50109"/>
    </source>
</evidence>
<reference evidence="15 16" key="1">
    <citation type="submission" date="2023-09" db="EMBL/GenBank/DDBJ databases">
        <authorList>
            <person name="Rey-Velasco X."/>
        </authorList>
    </citation>
    <scope>NUCLEOTIDE SEQUENCE [LARGE SCALE GENOMIC DNA]</scope>
    <source>
        <strain evidence="15 16">W409</strain>
    </source>
</reference>
<feature type="domain" description="PAS" evidence="14">
    <location>
        <begin position="156"/>
        <end position="230"/>
    </location>
</feature>
<dbReference type="InterPro" id="IPR005467">
    <property type="entry name" value="His_kinase_dom"/>
</dbReference>
<dbReference type="InterPro" id="IPR004358">
    <property type="entry name" value="Sig_transdc_His_kin-like_C"/>
</dbReference>
<dbReference type="CDD" id="cd17546">
    <property type="entry name" value="REC_hyHK_CKI1_RcsC-like"/>
    <property type="match status" value="1"/>
</dbReference>
<dbReference type="InterPro" id="IPR035965">
    <property type="entry name" value="PAS-like_dom_sf"/>
</dbReference>
<dbReference type="Pfam" id="PF02518">
    <property type="entry name" value="HATPase_c"/>
    <property type="match status" value="1"/>
</dbReference>
<evidence type="ECO:0000259" key="13">
    <source>
        <dbReference type="PROSITE" id="PS50110"/>
    </source>
</evidence>
<keyword evidence="16" id="KW-1185">Reference proteome</keyword>
<dbReference type="EMBL" id="JAVRIE010000002">
    <property type="protein sequence ID" value="MDT0582279.1"/>
    <property type="molecule type" value="Genomic_DNA"/>
</dbReference>
<evidence type="ECO:0000256" key="10">
    <source>
        <dbReference type="ARBA" id="ARBA00068150"/>
    </source>
</evidence>
<keyword evidence="7" id="KW-0067">ATP-binding</keyword>
<keyword evidence="4" id="KW-0808">Transferase</keyword>
<dbReference type="CDD" id="cd16922">
    <property type="entry name" value="HATPase_EvgS-ArcB-TorS-like"/>
    <property type="match status" value="1"/>
</dbReference>
<dbReference type="GO" id="GO:0005524">
    <property type="term" value="F:ATP binding"/>
    <property type="evidence" value="ECO:0007669"/>
    <property type="project" value="UniProtKB-KW"/>
</dbReference>
<keyword evidence="8" id="KW-0902">Two-component regulatory system</keyword>
<dbReference type="PROSITE" id="PS50112">
    <property type="entry name" value="PAS"/>
    <property type="match status" value="2"/>
</dbReference>
<dbReference type="SUPFAM" id="SSF47384">
    <property type="entry name" value="Homodimeric domain of signal transducing histidine kinase"/>
    <property type="match status" value="1"/>
</dbReference>
<feature type="domain" description="Response regulatory" evidence="13">
    <location>
        <begin position="786"/>
        <end position="905"/>
    </location>
</feature>
<dbReference type="Proteomes" id="UP001249020">
    <property type="component" value="Unassembled WGS sequence"/>
</dbReference>
<dbReference type="InterPro" id="IPR000014">
    <property type="entry name" value="PAS"/>
</dbReference>
<dbReference type="InterPro" id="IPR036890">
    <property type="entry name" value="HATPase_C_sf"/>
</dbReference>
<dbReference type="Pfam" id="PF00072">
    <property type="entry name" value="Response_reg"/>
    <property type="match status" value="1"/>
</dbReference>
<dbReference type="InterPro" id="IPR003594">
    <property type="entry name" value="HATPase_dom"/>
</dbReference>
<organism evidence="15 16">
    <name type="scientific">Brumicola blandensis</name>
    <dbReference type="NCBI Taxonomy" id="3075611"/>
    <lineage>
        <taxon>Bacteria</taxon>
        <taxon>Pseudomonadati</taxon>
        <taxon>Pseudomonadota</taxon>
        <taxon>Gammaproteobacteria</taxon>
        <taxon>Alteromonadales</taxon>
        <taxon>Alteromonadaceae</taxon>
        <taxon>Brumicola</taxon>
    </lineage>
</organism>
<sequence>MTNERSNTSQTSSTPAEAQAEKLLNASASAILEVNSKGHILFASEPIFNLFGYLPEELIGQSIEFLMPERKRAGHHVYFERFLQQAENRSMGMGSSFPGLHKKGHEINISIGLTLLESDNDNEQSVVVTITEANTLQQVQESLRDSQKQALLSQAENQRLLAMVHNSQNITMLVEPDLSISWVNSALIKMLGYTAEDVIGKHPLFCLADTTPSEEQVLLNQSFERHLVYSGKFQLIKHDETLLWVNVNVYPSYVDEEFLGFVVHINDVDAHQKLIEEALRQSENLESTARIARLGTWELNIADNKLHWSDQVYAIHEIEPGTEIDVANAINYYAPEARPIINKAIQDTIENGGEWDLELPFITAKNNRIWVRAVGYVEYQDGVPVRLKGAFQDISDLKNAVAASEAANQAKSLFLANMSHEIRTPINGVLGMNDLLLASGLNNKQTEYANIVKRSAESLLHLINELLDFSKLEAGKLELLARDFDLRERMTECAQWHVHAATKKGLDFTVDFASDLPGLIHADDHRLAQIINNLCTNAVKFTHHGSIHLAFSLQDASTLLVKIVDTGIGISKENLENVFAEFEQADSSITRAYGGTGLGLSICRQLVNVMNGELGVESQEGRGSTFWFTLPFEAVEQTKSINKQPHLAPSIIISCQDDVISQWQNVKVNNALDVKVVNSMSKALAELKLSQRWFNIIIMPDEHENIDITLFAKSVMRLGRMKMRIFWPDADSECQFEENVLSYATEKVFFDDPTTLLKNLETLLKFVMSHQAEQKSQRFNALENKRLLIAEDNQINQVVFTEMLSYLNIELDIAGDGAEAIRLIEQNGAYDFVIMDCQMPIMDGFEATKLIRSSDKPSIAQQRIIAATAHGMAEDLEACLKIGMDDYLVKPFTQEQLISALIRNL</sequence>
<dbReference type="InterPro" id="IPR003661">
    <property type="entry name" value="HisK_dim/P_dom"/>
</dbReference>
<dbReference type="PANTHER" id="PTHR45339:SF1">
    <property type="entry name" value="HYBRID SIGNAL TRANSDUCTION HISTIDINE KINASE J"/>
    <property type="match status" value="1"/>
</dbReference>
<dbReference type="CDD" id="cd00130">
    <property type="entry name" value="PAS"/>
    <property type="match status" value="2"/>
</dbReference>
<dbReference type="Pfam" id="PF08447">
    <property type="entry name" value="PAS_3"/>
    <property type="match status" value="1"/>
</dbReference>
<evidence type="ECO:0000256" key="8">
    <source>
        <dbReference type="ARBA" id="ARBA00023012"/>
    </source>
</evidence>
<dbReference type="CDD" id="cd00082">
    <property type="entry name" value="HisKA"/>
    <property type="match status" value="1"/>
</dbReference>
<dbReference type="PROSITE" id="PS50109">
    <property type="entry name" value="HIS_KIN"/>
    <property type="match status" value="1"/>
</dbReference>
<dbReference type="SMART" id="SM00388">
    <property type="entry name" value="HisKA"/>
    <property type="match status" value="1"/>
</dbReference>
<proteinExistence type="predicted"/>
<dbReference type="SMART" id="SM00091">
    <property type="entry name" value="PAS"/>
    <property type="match status" value="2"/>
</dbReference>
<dbReference type="PROSITE" id="PS50110">
    <property type="entry name" value="RESPONSE_REGULATORY"/>
    <property type="match status" value="1"/>
</dbReference>
<dbReference type="SMART" id="SM00387">
    <property type="entry name" value="HATPase_c"/>
    <property type="match status" value="1"/>
</dbReference>
<evidence type="ECO:0000256" key="1">
    <source>
        <dbReference type="ARBA" id="ARBA00000085"/>
    </source>
</evidence>
<dbReference type="AlphaFoldDB" id="A0AAW8QZR8"/>
<evidence type="ECO:0000256" key="4">
    <source>
        <dbReference type="ARBA" id="ARBA00022679"/>
    </source>
</evidence>
<comment type="catalytic activity">
    <reaction evidence="1">
        <text>ATP + protein L-histidine = ADP + protein N-phospho-L-histidine.</text>
        <dbReference type="EC" id="2.7.13.3"/>
    </reaction>
</comment>
<evidence type="ECO:0000313" key="16">
    <source>
        <dbReference type="Proteomes" id="UP001249020"/>
    </source>
</evidence>
<dbReference type="EC" id="2.7.13.3" evidence="2"/>
<dbReference type="PANTHER" id="PTHR45339">
    <property type="entry name" value="HYBRID SIGNAL TRANSDUCTION HISTIDINE KINASE J"/>
    <property type="match status" value="1"/>
</dbReference>
<feature type="domain" description="PAS" evidence="14">
    <location>
        <begin position="16"/>
        <end position="86"/>
    </location>
</feature>
<name>A0AAW8QZR8_9ALTE</name>
<dbReference type="SUPFAM" id="SSF55874">
    <property type="entry name" value="ATPase domain of HSP90 chaperone/DNA topoisomerase II/histidine kinase"/>
    <property type="match status" value="1"/>
</dbReference>
<dbReference type="Gene3D" id="3.30.565.10">
    <property type="entry name" value="Histidine kinase-like ATPase, C-terminal domain"/>
    <property type="match status" value="1"/>
</dbReference>
<evidence type="ECO:0000313" key="15">
    <source>
        <dbReference type="EMBL" id="MDT0582279.1"/>
    </source>
</evidence>
<evidence type="ECO:0000256" key="3">
    <source>
        <dbReference type="ARBA" id="ARBA00022553"/>
    </source>
</evidence>